<organism evidence="2 3">
    <name type="scientific">Bemisia tabaci</name>
    <name type="common">Sweetpotato whitefly</name>
    <name type="synonym">Aleurodes tabaci</name>
    <dbReference type="NCBI Taxonomy" id="7038"/>
    <lineage>
        <taxon>Eukaryota</taxon>
        <taxon>Metazoa</taxon>
        <taxon>Ecdysozoa</taxon>
        <taxon>Arthropoda</taxon>
        <taxon>Hexapoda</taxon>
        <taxon>Insecta</taxon>
        <taxon>Pterygota</taxon>
        <taxon>Neoptera</taxon>
        <taxon>Paraneoptera</taxon>
        <taxon>Hemiptera</taxon>
        <taxon>Sternorrhyncha</taxon>
        <taxon>Aleyrodoidea</taxon>
        <taxon>Aleyrodidae</taxon>
        <taxon>Aleyrodinae</taxon>
        <taxon>Bemisia</taxon>
    </lineage>
</organism>
<sequence length="543" mass="61087">MIFKKISSSLNLSEGSVTHAGLNENRQSQHRHVEKTPSKMPNDEGGGSLESAFMYKIPSIKISKADGNIWKVIQDRPLDQAALAMEEFLGFPEKESNTFTRFDAANKNEFSSLKVQTLLETSVLGKKVLPSENIKKQSSKLISNFERISSTSHVHNVQSPSSRHLRERPARETLTEFYGSDFCDIKIPINVALKRCVVALERVPSLPPEDRGIVTQVFDTFNTKPISSKSDKSSSYGLCDKSVMSEFNSVTRPKHTVSLFKLSNKSERINLGEKPMSFKQSIPLPLSSENSAQQSNKDSNILFKDTFPFLNLSEKLVTDAGFTDSRQSQNIEKSKCTPSIIPEDISSIKSPCVYKIPSITISKAEDNIWRVLQDRPSDSAVSGMESNNYEEYYDVASINEVSFERVPKVLAALGLGRKVVPRENIEERSLKLTSTLDNEASNEGKESHGQSASRNLYERSNRDSRTEYCRNIKTPNEITSLSKRKSDSSLSKKATYLERRNSSKIKSALEMQNMNPKTSKIINDSKLDREMDEILATMFFWRA</sequence>
<feature type="region of interest" description="Disordered" evidence="1">
    <location>
        <begin position="19"/>
        <end position="46"/>
    </location>
</feature>
<feature type="region of interest" description="Disordered" evidence="1">
    <location>
        <begin position="433"/>
        <end position="497"/>
    </location>
</feature>
<evidence type="ECO:0000313" key="3">
    <source>
        <dbReference type="Proteomes" id="UP001152759"/>
    </source>
</evidence>
<keyword evidence="3" id="KW-1185">Reference proteome</keyword>
<dbReference type="EMBL" id="OU963868">
    <property type="protein sequence ID" value="CAH0393071.1"/>
    <property type="molecule type" value="Genomic_DNA"/>
</dbReference>
<proteinExistence type="predicted"/>
<dbReference type="AlphaFoldDB" id="A0A9P0AJU4"/>
<evidence type="ECO:0000256" key="1">
    <source>
        <dbReference type="SAM" id="MobiDB-lite"/>
    </source>
</evidence>
<gene>
    <name evidence="2" type="ORF">BEMITA_LOCUS11516</name>
</gene>
<feature type="compositionally biased region" description="Basic and acidic residues" evidence="1">
    <location>
        <begin position="456"/>
        <end position="470"/>
    </location>
</feature>
<dbReference type="Proteomes" id="UP001152759">
    <property type="component" value="Chromosome 7"/>
</dbReference>
<name>A0A9P0AJU4_BEMTA</name>
<evidence type="ECO:0000313" key="2">
    <source>
        <dbReference type="EMBL" id="CAH0393071.1"/>
    </source>
</evidence>
<reference evidence="2" key="1">
    <citation type="submission" date="2021-12" db="EMBL/GenBank/DDBJ databases">
        <authorList>
            <person name="King R."/>
        </authorList>
    </citation>
    <scope>NUCLEOTIDE SEQUENCE</scope>
</reference>
<dbReference type="KEGG" id="btab:109029703"/>
<accession>A0A9P0AJU4</accession>
<protein>
    <submittedName>
        <fullName evidence="2">Uncharacterized protein</fullName>
    </submittedName>
</protein>